<sequence length="96" mass="10954">MCVTFLFLDENAIGHSDKYQLILLNNRDESFDRPTSQAAWEDGILAGRDEALSERPHGTWLGMRRDGRIGVLLSMLQPKSTLRNDAVTRGKEQPYY</sequence>
<dbReference type="PANTHER" id="PTHR17985">
    <property type="entry name" value="SER/THR-RICH PROTEIN T10 IN DGCR REGION"/>
    <property type="match status" value="1"/>
</dbReference>
<keyword evidence="2" id="KW-1185">Reference proteome</keyword>
<accession>A0ABD6ER24</accession>
<dbReference type="EMBL" id="JBGFUD010008946">
    <property type="protein sequence ID" value="MFH4982293.1"/>
    <property type="molecule type" value="Genomic_DNA"/>
</dbReference>
<organism evidence="1 2">
    <name type="scientific">Gnathostoma spinigerum</name>
    <dbReference type="NCBI Taxonomy" id="75299"/>
    <lineage>
        <taxon>Eukaryota</taxon>
        <taxon>Metazoa</taxon>
        <taxon>Ecdysozoa</taxon>
        <taxon>Nematoda</taxon>
        <taxon>Chromadorea</taxon>
        <taxon>Rhabditida</taxon>
        <taxon>Spirurina</taxon>
        <taxon>Gnathostomatomorpha</taxon>
        <taxon>Gnathostomatoidea</taxon>
        <taxon>Gnathostomatidae</taxon>
        <taxon>Gnathostoma</taxon>
    </lineage>
</organism>
<dbReference type="PANTHER" id="PTHR17985:SF8">
    <property type="entry name" value="TRANSPORT AND GOLGI ORGANIZATION PROTEIN 2 HOMOLOG"/>
    <property type="match status" value="1"/>
</dbReference>
<name>A0ABD6ER24_9BILA</name>
<dbReference type="Pfam" id="PF05742">
    <property type="entry name" value="TANGO2"/>
    <property type="match status" value="1"/>
</dbReference>
<proteinExistence type="predicted"/>
<dbReference type="InterPro" id="IPR008551">
    <property type="entry name" value="TANGO2"/>
</dbReference>
<evidence type="ECO:0000313" key="2">
    <source>
        <dbReference type="Proteomes" id="UP001608902"/>
    </source>
</evidence>
<dbReference type="AlphaFoldDB" id="A0ABD6ER24"/>
<reference evidence="1 2" key="1">
    <citation type="submission" date="2024-08" db="EMBL/GenBank/DDBJ databases">
        <title>Gnathostoma spinigerum genome.</title>
        <authorList>
            <person name="Gonzalez-Bertolin B."/>
            <person name="Monzon S."/>
            <person name="Zaballos A."/>
            <person name="Jimenez P."/>
            <person name="Dekumyoy P."/>
            <person name="Varona S."/>
            <person name="Cuesta I."/>
            <person name="Sumanam S."/>
            <person name="Adisakwattana P."/>
            <person name="Gasser R.B."/>
            <person name="Hernandez-Gonzalez A."/>
            <person name="Young N.D."/>
            <person name="Perteguer M.J."/>
        </authorList>
    </citation>
    <scope>NUCLEOTIDE SEQUENCE [LARGE SCALE GENOMIC DNA]</scope>
    <source>
        <strain evidence="1">AL3</strain>
        <tissue evidence="1">Liver</tissue>
    </source>
</reference>
<evidence type="ECO:0008006" key="3">
    <source>
        <dbReference type="Google" id="ProtNLM"/>
    </source>
</evidence>
<protein>
    <recommendedName>
        <fullName evidence="3">NRDE family protein</fullName>
    </recommendedName>
</protein>
<gene>
    <name evidence="1" type="ORF">AB6A40_009002</name>
</gene>
<comment type="caution">
    <text evidence="1">The sequence shown here is derived from an EMBL/GenBank/DDBJ whole genome shotgun (WGS) entry which is preliminary data.</text>
</comment>
<dbReference type="Proteomes" id="UP001608902">
    <property type="component" value="Unassembled WGS sequence"/>
</dbReference>
<evidence type="ECO:0000313" key="1">
    <source>
        <dbReference type="EMBL" id="MFH4982293.1"/>
    </source>
</evidence>